<gene>
    <name evidence="1" type="ORF">HAX54_006504</name>
</gene>
<name>A0ABS8TBQ0_DATST</name>
<reference evidence="1 2" key="1">
    <citation type="journal article" date="2021" name="BMC Genomics">
        <title>Datura genome reveals duplications of psychoactive alkaloid biosynthetic genes and high mutation rate following tissue culture.</title>
        <authorList>
            <person name="Rajewski A."/>
            <person name="Carter-House D."/>
            <person name="Stajich J."/>
            <person name="Litt A."/>
        </authorList>
    </citation>
    <scope>NUCLEOTIDE SEQUENCE [LARGE SCALE GENOMIC DNA]</scope>
    <source>
        <strain evidence="1">AR-01</strain>
    </source>
</reference>
<keyword evidence="2" id="KW-1185">Reference proteome</keyword>
<organism evidence="1 2">
    <name type="scientific">Datura stramonium</name>
    <name type="common">Jimsonweed</name>
    <name type="synonym">Common thornapple</name>
    <dbReference type="NCBI Taxonomy" id="4076"/>
    <lineage>
        <taxon>Eukaryota</taxon>
        <taxon>Viridiplantae</taxon>
        <taxon>Streptophyta</taxon>
        <taxon>Embryophyta</taxon>
        <taxon>Tracheophyta</taxon>
        <taxon>Spermatophyta</taxon>
        <taxon>Magnoliopsida</taxon>
        <taxon>eudicotyledons</taxon>
        <taxon>Gunneridae</taxon>
        <taxon>Pentapetalae</taxon>
        <taxon>asterids</taxon>
        <taxon>lamiids</taxon>
        <taxon>Solanales</taxon>
        <taxon>Solanaceae</taxon>
        <taxon>Solanoideae</taxon>
        <taxon>Datureae</taxon>
        <taxon>Datura</taxon>
    </lineage>
</organism>
<dbReference type="EMBL" id="JACEIK010001328">
    <property type="protein sequence ID" value="MCD7468396.1"/>
    <property type="molecule type" value="Genomic_DNA"/>
</dbReference>
<evidence type="ECO:0000313" key="1">
    <source>
        <dbReference type="EMBL" id="MCD7468396.1"/>
    </source>
</evidence>
<proteinExistence type="predicted"/>
<comment type="caution">
    <text evidence="1">The sequence shown here is derived from an EMBL/GenBank/DDBJ whole genome shotgun (WGS) entry which is preliminary data.</text>
</comment>
<accession>A0ABS8TBQ0</accession>
<sequence>MEQRLSCNQLLLAQTLPRRAHYVQYYVHGDKRGFVCFSLPRRQQSLQPQLSKLLQLVELLLPGALLWFFTPQSSPLVEINLSHRLLFLLELGLQSWSPKHCLRAAQANAPICRRVALLHALTLPVHHAGYSTAMPV</sequence>
<evidence type="ECO:0000313" key="2">
    <source>
        <dbReference type="Proteomes" id="UP000823775"/>
    </source>
</evidence>
<dbReference type="Proteomes" id="UP000823775">
    <property type="component" value="Unassembled WGS sequence"/>
</dbReference>
<protein>
    <submittedName>
        <fullName evidence="1">Uncharacterized protein</fullName>
    </submittedName>
</protein>